<dbReference type="PROSITE" id="PS01281">
    <property type="entry name" value="GIDA_2"/>
    <property type="match status" value="1"/>
</dbReference>
<dbReference type="GO" id="GO:0005829">
    <property type="term" value="C:cytosol"/>
    <property type="evidence" value="ECO:0007669"/>
    <property type="project" value="TreeGrafter"/>
</dbReference>
<name>A0A1I7AA83_9GAMM</name>
<evidence type="ECO:0000259" key="13">
    <source>
        <dbReference type="SMART" id="SM01228"/>
    </source>
</evidence>
<reference evidence="14 15" key="1">
    <citation type="submission" date="2016-10" db="EMBL/GenBank/DDBJ databases">
        <authorList>
            <person name="de Groot N.N."/>
        </authorList>
    </citation>
    <scope>NUCLEOTIDE SEQUENCE [LARGE SCALE GENOMIC DNA]</scope>
    <source>
        <strain evidence="14 15">CGMCC 1.6493</strain>
    </source>
</reference>
<organism evidence="14 15">
    <name type="scientific">Halomonas saccharevitans</name>
    <dbReference type="NCBI Taxonomy" id="416872"/>
    <lineage>
        <taxon>Bacteria</taxon>
        <taxon>Pseudomonadati</taxon>
        <taxon>Pseudomonadota</taxon>
        <taxon>Gammaproteobacteria</taxon>
        <taxon>Oceanospirillales</taxon>
        <taxon>Halomonadaceae</taxon>
        <taxon>Halomonas</taxon>
    </lineage>
</organism>
<dbReference type="InterPro" id="IPR047001">
    <property type="entry name" value="MnmG_C_subdom"/>
</dbReference>
<dbReference type="RefSeq" id="WP_089849260.1">
    <property type="nucleotide sequence ID" value="NZ_FPAQ01000016.1"/>
</dbReference>
<dbReference type="AlphaFoldDB" id="A0A1I7AA83"/>
<dbReference type="GO" id="GO:0050660">
    <property type="term" value="F:flavin adenine dinucleotide binding"/>
    <property type="evidence" value="ECO:0007669"/>
    <property type="project" value="UniProtKB-UniRule"/>
</dbReference>
<dbReference type="NCBIfam" id="TIGR00136">
    <property type="entry name" value="mnmG_gidA"/>
    <property type="match status" value="1"/>
</dbReference>
<dbReference type="FunFam" id="3.50.50.60:FF:000010">
    <property type="entry name" value="tRNA uridine 5-carboxymethylaminomethyl modification enzyme MnmG"/>
    <property type="match status" value="1"/>
</dbReference>
<protein>
    <recommendedName>
        <fullName evidence="4 12">tRNA uridine 5-carboxymethylaminomethyl modification enzyme MnmG</fullName>
    </recommendedName>
    <alternativeName>
        <fullName evidence="11 12">Glucose-inhibited division protein A</fullName>
    </alternativeName>
</protein>
<evidence type="ECO:0000256" key="11">
    <source>
        <dbReference type="ARBA" id="ARBA00031800"/>
    </source>
</evidence>
<dbReference type="InterPro" id="IPR026904">
    <property type="entry name" value="MnmG_C"/>
</dbReference>
<dbReference type="HAMAP" id="MF_00129">
    <property type="entry name" value="MnmG_GidA"/>
    <property type="match status" value="1"/>
</dbReference>
<dbReference type="EMBL" id="FPAQ01000016">
    <property type="protein sequence ID" value="SFT71836.1"/>
    <property type="molecule type" value="Genomic_DNA"/>
</dbReference>
<dbReference type="InterPro" id="IPR044920">
    <property type="entry name" value="MnmG_C_subdom_sf"/>
</dbReference>
<keyword evidence="8 12" id="KW-0274">FAD</keyword>
<comment type="caution">
    <text evidence="12">Lacks conserved residue(s) required for the propagation of feature annotation.</text>
</comment>
<evidence type="ECO:0000256" key="3">
    <source>
        <dbReference type="ARBA" id="ARBA00007653"/>
    </source>
</evidence>
<evidence type="ECO:0000256" key="12">
    <source>
        <dbReference type="HAMAP-Rule" id="MF_00129"/>
    </source>
</evidence>
<dbReference type="InterPro" id="IPR049312">
    <property type="entry name" value="GIDA_C_N"/>
</dbReference>
<dbReference type="FunFam" id="3.50.50.60:FF:000002">
    <property type="entry name" value="tRNA uridine 5-carboxymethylaminomethyl modification enzyme MnmG"/>
    <property type="match status" value="1"/>
</dbReference>
<evidence type="ECO:0000256" key="2">
    <source>
        <dbReference type="ARBA" id="ARBA00003717"/>
    </source>
</evidence>
<dbReference type="FunFam" id="1.10.10.1800:FF:000001">
    <property type="entry name" value="tRNA uridine 5-carboxymethylaminomethyl modification enzyme MnmG"/>
    <property type="match status" value="1"/>
</dbReference>
<evidence type="ECO:0000256" key="1">
    <source>
        <dbReference type="ARBA" id="ARBA00001974"/>
    </source>
</evidence>
<dbReference type="Gene3D" id="1.10.150.570">
    <property type="entry name" value="GidA associated domain, C-terminal subdomain"/>
    <property type="match status" value="1"/>
</dbReference>
<dbReference type="InterPro" id="IPR040131">
    <property type="entry name" value="MnmG_N"/>
</dbReference>
<dbReference type="Pfam" id="PF13932">
    <property type="entry name" value="SAM_GIDA_C"/>
    <property type="match status" value="1"/>
</dbReference>
<evidence type="ECO:0000256" key="4">
    <source>
        <dbReference type="ARBA" id="ARBA00020461"/>
    </source>
</evidence>
<dbReference type="PANTHER" id="PTHR11806">
    <property type="entry name" value="GLUCOSE INHIBITED DIVISION PROTEIN A"/>
    <property type="match status" value="1"/>
</dbReference>
<accession>A0A1I7AA83</accession>
<proteinExistence type="inferred from homology"/>
<evidence type="ECO:0000256" key="10">
    <source>
        <dbReference type="ARBA" id="ARBA00025948"/>
    </source>
</evidence>
<evidence type="ECO:0000256" key="9">
    <source>
        <dbReference type="ARBA" id="ARBA00023027"/>
    </source>
</evidence>
<comment type="subcellular location">
    <subcellularLocation>
        <location evidence="12">Cytoplasm</location>
    </subcellularLocation>
</comment>
<evidence type="ECO:0000313" key="14">
    <source>
        <dbReference type="EMBL" id="SFT71836.1"/>
    </source>
</evidence>
<dbReference type="OrthoDB" id="9815560at2"/>
<dbReference type="Proteomes" id="UP000199594">
    <property type="component" value="Unassembled WGS sequence"/>
</dbReference>
<sequence length="634" mass="69622">MEYPDRFDVIVIGGGHAGTEAALASARMGCRTLLLTHNIETLGQMSCNPAIGGIGKSHLVKEIDALGGAMGLATDLGGIQFRVLNARKGPAVRATRAQADRVRYKAAIRTMLENQANLTLFQQAAGDLIVDGDTVRGVVTETGIRFLAETVVLCTGTFLGGVIHIGLDTSRGGRAGDPASNGLADRLRALPFRVDRLKTGTPPRLDAKSVDLASLEEQPGDTPTPVMSYLGNREMHPRQVSCHIAHTNERTHEIIHANLDRSPMYSGVIEGVGPRYCPSIEDKVHRFADKASHQVFVEPEGLDTHELYPNGISTSLPFDVQLEVVRSIKGFENAHITRPGYAIEYDFFDPRDLKHSLETKFIHNLFFAGQINGTTGYEEAGAQGLLAGLNAARRARGRDAWSPRRDEAYLGVLVDDLITLGTKEPYRMFTSRAEYRLLLREDNADMRLTELGRELGLVDDARWSAFATKRDAVERESARLKASWVQPGSAAAARVEAKTGAPLPREYRLMDLLKRPELAYADLADLPGIEGAPVEDETVADQVQIQAKYQGYIDRQQNEIDKLKRHEATPLPTDLDYQRVEGLSNEIRQKLEAARPETLAHASRISGVTPAAVSILLIHLKKRRLLDDSRAVNA</sequence>
<dbReference type="PROSITE" id="PS01280">
    <property type="entry name" value="GIDA_1"/>
    <property type="match status" value="1"/>
</dbReference>
<dbReference type="InterPro" id="IPR004416">
    <property type="entry name" value="MnmG"/>
</dbReference>
<dbReference type="InterPro" id="IPR002218">
    <property type="entry name" value="MnmG-rel"/>
</dbReference>
<dbReference type="FunFam" id="1.10.150.570:FF:000001">
    <property type="entry name" value="tRNA uridine 5-carboxymethylaminomethyl modification enzyme MnmG"/>
    <property type="match status" value="1"/>
</dbReference>
<evidence type="ECO:0000256" key="5">
    <source>
        <dbReference type="ARBA" id="ARBA00022490"/>
    </source>
</evidence>
<dbReference type="Gene3D" id="3.50.50.60">
    <property type="entry name" value="FAD/NAD(P)-binding domain"/>
    <property type="match status" value="2"/>
</dbReference>
<keyword evidence="6 12" id="KW-0285">Flavoprotein</keyword>
<feature type="binding site" evidence="12">
    <location>
        <begin position="273"/>
        <end position="287"/>
    </location>
    <ligand>
        <name>NAD(+)</name>
        <dbReference type="ChEBI" id="CHEBI:57540"/>
    </ligand>
</feature>
<dbReference type="GO" id="GO:0030488">
    <property type="term" value="P:tRNA methylation"/>
    <property type="evidence" value="ECO:0007669"/>
    <property type="project" value="TreeGrafter"/>
</dbReference>
<dbReference type="Pfam" id="PF01134">
    <property type="entry name" value="GIDA"/>
    <property type="match status" value="1"/>
</dbReference>
<evidence type="ECO:0000256" key="6">
    <source>
        <dbReference type="ARBA" id="ARBA00022630"/>
    </source>
</evidence>
<keyword evidence="7 12" id="KW-0819">tRNA processing</keyword>
<dbReference type="InterPro" id="IPR020595">
    <property type="entry name" value="MnmG-rel_CS"/>
</dbReference>
<feature type="domain" description="tRNA uridine 5-carboxymethylaminomethyl modification enzyme C-terminal subdomain" evidence="13">
    <location>
        <begin position="547"/>
        <end position="618"/>
    </location>
</feature>
<dbReference type="PANTHER" id="PTHR11806:SF0">
    <property type="entry name" value="PROTEIN MTO1 HOMOLOG, MITOCHONDRIAL"/>
    <property type="match status" value="1"/>
</dbReference>
<keyword evidence="5 12" id="KW-0963">Cytoplasm</keyword>
<comment type="function">
    <text evidence="2 12">NAD-binding protein involved in the addition of a carboxymethylaminomethyl (cmnm) group at the wobble position (U34) of certain tRNAs, forming tRNA-cmnm(5)s(2)U34.</text>
</comment>
<keyword evidence="9 12" id="KW-0520">NAD</keyword>
<comment type="cofactor">
    <cofactor evidence="1 12">
        <name>FAD</name>
        <dbReference type="ChEBI" id="CHEBI:57692"/>
    </cofactor>
</comment>
<evidence type="ECO:0000313" key="15">
    <source>
        <dbReference type="Proteomes" id="UP000199594"/>
    </source>
</evidence>
<dbReference type="GO" id="GO:0002098">
    <property type="term" value="P:tRNA wobble uridine modification"/>
    <property type="evidence" value="ECO:0007669"/>
    <property type="project" value="InterPro"/>
</dbReference>
<comment type="similarity">
    <text evidence="3 12">Belongs to the MnmG family.</text>
</comment>
<evidence type="ECO:0000256" key="8">
    <source>
        <dbReference type="ARBA" id="ARBA00022827"/>
    </source>
</evidence>
<evidence type="ECO:0000256" key="7">
    <source>
        <dbReference type="ARBA" id="ARBA00022694"/>
    </source>
</evidence>
<dbReference type="SUPFAM" id="SSF51905">
    <property type="entry name" value="FAD/NAD(P)-binding domain"/>
    <property type="match status" value="1"/>
</dbReference>
<dbReference type="InterPro" id="IPR036188">
    <property type="entry name" value="FAD/NAD-bd_sf"/>
</dbReference>
<dbReference type="Pfam" id="PF21680">
    <property type="entry name" value="GIDA_C_1st"/>
    <property type="match status" value="1"/>
</dbReference>
<dbReference type="Gene3D" id="1.10.10.1800">
    <property type="entry name" value="tRNA uridine 5-carboxymethylaminomethyl modification enzyme MnmG/GidA"/>
    <property type="match status" value="1"/>
</dbReference>
<dbReference type="SMART" id="SM01228">
    <property type="entry name" value="GIDA_assoc_3"/>
    <property type="match status" value="1"/>
</dbReference>
<feature type="binding site" evidence="12">
    <location>
        <begin position="13"/>
        <end position="18"/>
    </location>
    <ligand>
        <name>FAD</name>
        <dbReference type="ChEBI" id="CHEBI:57692"/>
    </ligand>
</feature>
<comment type="subunit">
    <text evidence="10 12">Homodimer. Heterotetramer of two MnmE and two MnmG subunits.</text>
</comment>
<gene>
    <name evidence="12" type="primary">mnmG</name>
    <name evidence="12" type="synonym">gidA</name>
    <name evidence="14" type="ORF">SAMN04487956_11623</name>
</gene>